<sequence>MRTRLLASTIALMVLSFARGAVARDDFPQYIPNGSCFTCHPGGTPPALNTFGSAVQALGTNDGATWWGELYDQDSDGDGQTNGVELGDPCGTWTPGQDVPSSSFSDPGSSSSVAPIPTACGGDSATTSGGGTETPPRNNTVPELGRPTVPTGVCGNATIAPSSHASALGAAWLAVGSLLLLRRRRQAKPEA</sequence>
<feature type="domain" description="Temptin Cys/Cys disulfide" evidence="3">
    <location>
        <begin position="46"/>
        <end position="108"/>
    </location>
</feature>
<name>A0A3S7UZ98_9BACT</name>
<evidence type="ECO:0000259" key="3">
    <source>
        <dbReference type="Pfam" id="PF24784"/>
    </source>
</evidence>
<dbReference type="EMBL" id="MH908916">
    <property type="protein sequence ID" value="AYM54066.1"/>
    <property type="molecule type" value="Genomic_DNA"/>
</dbReference>
<dbReference type="Pfam" id="PF24784">
    <property type="entry name" value="Temptin_C"/>
    <property type="match status" value="1"/>
</dbReference>
<dbReference type="PANTHER" id="PTHR34737">
    <property type="entry name" value="EF-HAND DOMAIN-CONTAINING PROTEIN"/>
    <property type="match status" value="1"/>
</dbReference>
<organism evidence="4">
    <name type="scientific">Byssovorax cruenta</name>
    <dbReference type="NCBI Taxonomy" id="293647"/>
    <lineage>
        <taxon>Bacteria</taxon>
        <taxon>Pseudomonadati</taxon>
        <taxon>Myxococcota</taxon>
        <taxon>Polyangia</taxon>
        <taxon>Polyangiales</taxon>
        <taxon>Polyangiaceae</taxon>
        <taxon>Byssovorax</taxon>
    </lineage>
</organism>
<accession>A0A3S7UZ98</accession>
<feature type="signal peptide" evidence="2">
    <location>
        <begin position="1"/>
        <end position="23"/>
    </location>
</feature>
<evidence type="ECO:0000256" key="1">
    <source>
        <dbReference type="SAM" id="MobiDB-lite"/>
    </source>
</evidence>
<proteinExistence type="predicted"/>
<feature type="region of interest" description="Disordered" evidence="1">
    <location>
        <begin position="74"/>
        <end position="147"/>
    </location>
</feature>
<dbReference type="InterPro" id="IPR055313">
    <property type="entry name" value="Temptin-like"/>
</dbReference>
<feature type="chain" id="PRO_5019428976" description="Temptin Cys/Cys disulfide domain-containing protein" evidence="2">
    <location>
        <begin position="24"/>
        <end position="191"/>
    </location>
</feature>
<reference evidence="4" key="1">
    <citation type="journal article" date="2018" name="J. Ind. Microbiol. Biotechnol.">
        <title>Genome mining reveals uncommon alkylpyrones as type III PKS products from myxobacteria.</title>
        <authorList>
            <person name="Hug J.J."/>
            <person name="Panter F."/>
            <person name="Krug D."/>
            <person name="Muller R."/>
        </authorList>
    </citation>
    <scope>NUCLEOTIDE SEQUENCE</scope>
    <source>
        <strain evidence="4">MSr4204</strain>
    </source>
</reference>
<keyword evidence="2" id="KW-0732">Signal</keyword>
<dbReference type="InterPro" id="IPR057626">
    <property type="entry name" value="S-S_Temptin"/>
</dbReference>
<feature type="compositionally biased region" description="Low complexity" evidence="1">
    <location>
        <begin position="101"/>
        <end position="127"/>
    </location>
</feature>
<protein>
    <recommendedName>
        <fullName evidence="3">Temptin Cys/Cys disulfide domain-containing protein</fullName>
    </recommendedName>
</protein>
<evidence type="ECO:0000256" key="2">
    <source>
        <dbReference type="SAM" id="SignalP"/>
    </source>
</evidence>
<dbReference type="PANTHER" id="PTHR34737:SF2">
    <property type="entry name" value="EF-HAND DOMAIN-CONTAINING PROTEIN"/>
    <property type="match status" value="1"/>
</dbReference>
<dbReference type="AlphaFoldDB" id="A0A3S7UZ98"/>
<evidence type="ECO:0000313" key="4">
    <source>
        <dbReference type="EMBL" id="AYM54066.1"/>
    </source>
</evidence>